<dbReference type="AlphaFoldDB" id="A0A7W6BA97"/>
<gene>
    <name evidence="1" type="ORF">GGQ65_006012</name>
</gene>
<sequence length="159" mass="18151">MIDPSIVAHESEIYRNLVSQHVSEDRTDFAILATADRLKDYSARHMTGVVGDGLAYLQMIRDGYEWFDHFENLPLTGSSGTARSPDFEPARRSVGRDLGIKGYSRKLERAFRSNCLEGLYRAGLSLSRPEIRIECGVARVRHRIIFDFECSRRVVHPSY</sequence>
<proteinExistence type="predicted"/>
<comment type="caution">
    <text evidence="1">The sequence shown here is derived from an EMBL/GenBank/DDBJ whole genome shotgun (WGS) entry which is preliminary data.</text>
</comment>
<evidence type="ECO:0000313" key="2">
    <source>
        <dbReference type="Proteomes" id="UP000545490"/>
    </source>
</evidence>
<dbReference type="EMBL" id="JACIDG010000020">
    <property type="protein sequence ID" value="MBB3918672.1"/>
    <property type="molecule type" value="Genomic_DNA"/>
</dbReference>
<dbReference type="Proteomes" id="UP000545490">
    <property type="component" value="Unassembled WGS sequence"/>
</dbReference>
<organism evidence="1 2">
    <name type="scientific">Rhizobium fabae</name>
    <dbReference type="NCBI Taxonomy" id="573179"/>
    <lineage>
        <taxon>Bacteria</taxon>
        <taxon>Pseudomonadati</taxon>
        <taxon>Pseudomonadota</taxon>
        <taxon>Alphaproteobacteria</taxon>
        <taxon>Hyphomicrobiales</taxon>
        <taxon>Rhizobiaceae</taxon>
        <taxon>Rhizobium/Agrobacterium group</taxon>
        <taxon>Rhizobium</taxon>
    </lineage>
</organism>
<reference evidence="1 2" key="1">
    <citation type="submission" date="2020-08" db="EMBL/GenBank/DDBJ databases">
        <title>Genomic Encyclopedia of Type Strains, Phase IV (KMG-IV): sequencing the most valuable type-strain genomes for metagenomic binning, comparative biology and taxonomic classification.</title>
        <authorList>
            <person name="Goeker M."/>
        </authorList>
    </citation>
    <scope>NUCLEOTIDE SEQUENCE [LARGE SCALE GENOMIC DNA]</scope>
    <source>
        <strain evidence="1 2">DSM 19331</strain>
    </source>
</reference>
<accession>A0A7W6BA97</accession>
<name>A0A7W6BA97_9HYPH</name>
<evidence type="ECO:0000313" key="1">
    <source>
        <dbReference type="EMBL" id="MBB3918672.1"/>
    </source>
</evidence>
<protein>
    <submittedName>
        <fullName evidence="1">Uncharacterized protein</fullName>
    </submittedName>
</protein>
<dbReference type="RefSeq" id="WP_183605151.1">
    <property type="nucleotide sequence ID" value="NZ_JACIDG010000020.1"/>
</dbReference>